<gene>
    <name evidence="2" type="ORF">C5O19_24220</name>
</gene>
<proteinExistence type="predicted"/>
<dbReference type="OrthoDB" id="953651at2"/>
<dbReference type="EMBL" id="PTRA01000008">
    <property type="protein sequence ID" value="PQA53781.1"/>
    <property type="molecule type" value="Genomic_DNA"/>
</dbReference>
<evidence type="ECO:0000313" key="2">
    <source>
        <dbReference type="EMBL" id="PQA53781.1"/>
    </source>
</evidence>
<feature type="signal peptide" evidence="1">
    <location>
        <begin position="1"/>
        <end position="19"/>
    </location>
</feature>
<sequence>MRKSFLLLVLSLLAFTSFAQQVKKRKPVRKKGTVTVKAPAASQTALDAHPLQAGQAFAYDVVKGTLSKTDAADAEKRYADSYTLTLNAGEEVRLEVASDWYRVSFSLETPDKQVTTQTDHEEFPGFSIQKLKYTVPASGTYTLRISSTDPNQTGDYLIRKYLLPSESVLPAETASFCDRIHFLLAQHQDHFSRIKGKKTRTDKKAGITEHYQTAFAFLPGKPSEILLETEQEKMKYQTILAEFPTKEQALQVHKEYIQQMKTCLDGWQSDEFSGEKFQEFSMSSYTDFLTLTLREAGKKKYQVVLGLD</sequence>
<dbReference type="Proteomes" id="UP000239590">
    <property type="component" value="Unassembled WGS sequence"/>
</dbReference>
<dbReference type="RefSeq" id="WP_104715941.1">
    <property type="nucleotide sequence ID" value="NZ_PTRA01000008.1"/>
</dbReference>
<dbReference type="Gene3D" id="2.60.120.380">
    <property type="match status" value="1"/>
</dbReference>
<evidence type="ECO:0008006" key="4">
    <source>
        <dbReference type="Google" id="ProtNLM"/>
    </source>
</evidence>
<keyword evidence="3" id="KW-1185">Reference proteome</keyword>
<comment type="caution">
    <text evidence="2">The sequence shown here is derived from an EMBL/GenBank/DDBJ whole genome shotgun (WGS) entry which is preliminary data.</text>
</comment>
<reference evidence="3" key="1">
    <citation type="submission" date="2018-02" db="EMBL/GenBank/DDBJ databases">
        <title>Genome sequencing of Solimonas sp. HR-BB.</title>
        <authorList>
            <person name="Lee Y."/>
            <person name="Jeon C.O."/>
        </authorList>
    </citation>
    <scope>NUCLEOTIDE SEQUENCE [LARGE SCALE GENOMIC DNA]</scope>
    <source>
        <strain evidence="3">HR-U</strain>
    </source>
</reference>
<keyword evidence="1" id="KW-0732">Signal</keyword>
<accession>A0A2S7IFW0</accession>
<protein>
    <recommendedName>
        <fullName evidence="4">Peptidase C-terminal archaeal/bacterial domain-containing protein</fullName>
    </recommendedName>
</protein>
<feature type="chain" id="PRO_5015771331" description="Peptidase C-terminal archaeal/bacterial domain-containing protein" evidence="1">
    <location>
        <begin position="20"/>
        <end position="308"/>
    </location>
</feature>
<evidence type="ECO:0000256" key="1">
    <source>
        <dbReference type="SAM" id="SignalP"/>
    </source>
</evidence>
<dbReference type="AlphaFoldDB" id="A0A2S7IFW0"/>
<organism evidence="2 3">
    <name type="scientific">Siphonobacter curvatus</name>
    <dbReference type="NCBI Taxonomy" id="2094562"/>
    <lineage>
        <taxon>Bacteria</taxon>
        <taxon>Pseudomonadati</taxon>
        <taxon>Bacteroidota</taxon>
        <taxon>Cytophagia</taxon>
        <taxon>Cytophagales</taxon>
        <taxon>Cytophagaceae</taxon>
        <taxon>Siphonobacter</taxon>
    </lineage>
</organism>
<evidence type="ECO:0000313" key="3">
    <source>
        <dbReference type="Proteomes" id="UP000239590"/>
    </source>
</evidence>
<name>A0A2S7IFW0_9BACT</name>